<feature type="region of interest" description="Disordered" evidence="7">
    <location>
        <begin position="287"/>
        <end position="306"/>
    </location>
</feature>
<dbReference type="OrthoDB" id="6128279at2759"/>
<evidence type="ECO:0000256" key="3">
    <source>
        <dbReference type="ARBA" id="ARBA00022771"/>
    </source>
</evidence>
<evidence type="ECO:0000256" key="6">
    <source>
        <dbReference type="SAM" id="Coils"/>
    </source>
</evidence>
<keyword evidence="2" id="KW-0479">Metal-binding</keyword>
<sequence length="432" mass="49293">MEEEIVRYTTFAAFPQSCPITPSQLSAAGLHYEGNEDEVVCHNCGLKNKNWQKEDNPLTLHQQRSPACDVVCNLNENSSVEEINHRDDDVDTRNVHVNIRSLTSESGKSIERPCYPLYTSVNLRLHSFNGWQYTSLTNPTDLANAGFFYTGSTDRVSCFQCGGLLYELTQEDDPFIEHARYFPSCPFVKQCKNERPKTKVVKTAGIKHGDFLRFENSDEMDWFDHPAVLSIMEMGYSKTCLTKAIRLFLKCNITLGMDFCAANLLSVIFEIEDNDVADPDRVDEIMEQNGTNTSSDHHDTDIPGDSEDLFQHPAVQGVMLVGNYSNEQILEAIALLKSKPEADFTAKQIMECLLHKEKEAEQKKKDDEKKRRIEAEVEELRRRTKCKVCWENNLEMVFHPCFHVCACADCAKKLEKCPICRKHVEAKHKAFV</sequence>
<keyword evidence="10" id="KW-1185">Reference proteome</keyword>
<dbReference type="Gene3D" id="3.30.40.10">
    <property type="entry name" value="Zinc/RING finger domain, C3HC4 (zinc finger)"/>
    <property type="match status" value="1"/>
</dbReference>
<dbReference type="InterPro" id="IPR001841">
    <property type="entry name" value="Znf_RING"/>
</dbReference>
<gene>
    <name evidence="9" type="ORF">KP79_PYT12845</name>
</gene>
<evidence type="ECO:0000256" key="2">
    <source>
        <dbReference type="ARBA" id="ARBA00022723"/>
    </source>
</evidence>
<evidence type="ECO:0000313" key="9">
    <source>
        <dbReference type="EMBL" id="OWF56461.1"/>
    </source>
</evidence>
<dbReference type="CDD" id="cd00022">
    <property type="entry name" value="BIR"/>
    <property type="match status" value="2"/>
</dbReference>
<dbReference type="PROSITE" id="PS01282">
    <property type="entry name" value="BIR_REPEAT_1"/>
    <property type="match status" value="1"/>
</dbReference>
<evidence type="ECO:0000256" key="5">
    <source>
        <dbReference type="PROSITE-ProRule" id="PRU00175"/>
    </source>
</evidence>
<accession>A0A210R6E4</accession>
<dbReference type="Pfam" id="PF00653">
    <property type="entry name" value="BIR"/>
    <property type="match status" value="2"/>
</dbReference>
<dbReference type="InterPro" id="IPR013083">
    <property type="entry name" value="Znf_RING/FYVE/PHD"/>
</dbReference>
<evidence type="ECO:0000256" key="4">
    <source>
        <dbReference type="ARBA" id="ARBA00022833"/>
    </source>
</evidence>
<dbReference type="PANTHER" id="PTHR10044:SF139">
    <property type="entry name" value="DEATH-ASSOCIATED INHIBITOR OF APOPTOSIS 2"/>
    <property type="match status" value="1"/>
</dbReference>
<feature type="coiled-coil region" evidence="6">
    <location>
        <begin position="350"/>
        <end position="383"/>
    </location>
</feature>
<proteinExistence type="inferred from homology"/>
<feature type="domain" description="RING-type" evidence="8">
    <location>
        <begin position="386"/>
        <end position="421"/>
    </location>
</feature>
<reference evidence="9 10" key="1">
    <citation type="journal article" date="2017" name="Nat. Ecol. Evol.">
        <title>Scallop genome provides insights into evolution of bilaterian karyotype and development.</title>
        <authorList>
            <person name="Wang S."/>
            <person name="Zhang J."/>
            <person name="Jiao W."/>
            <person name="Li J."/>
            <person name="Xun X."/>
            <person name="Sun Y."/>
            <person name="Guo X."/>
            <person name="Huan P."/>
            <person name="Dong B."/>
            <person name="Zhang L."/>
            <person name="Hu X."/>
            <person name="Sun X."/>
            <person name="Wang J."/>
            <person name="Zhao C."/>
            <person name="Wang Y."/>
            <person name="Wang D."/>
            <person name="Huang X."/>
            <person name="Wang R."/>
            <person name="Lv J."/>
            <person name="Li Y."/>
            <person name="Zhang Z."/>
            <person name="Liu B."/>
            <person name="Lu W."/>
            <person name="Hui Y."/>
            <person name="Liang J."/>
            <person name="Zhou Z."/>
            <person name="Hou R."/>
            <person name="Li X."/>
            <person name="Liu Y."/>
            <person name="Li H."/>
            <person name="Ning X."/>
            <person name="Lin Y."/>
            <person name="Zhao L."/>
            <person name="Xing Q."/>
            <person name="Dou J."/>
            <person name="Li Y."/>
            <person name="Mao J."/>
            <person name="Guo H."/>
            <person name="Dou H."/>
            <person name="Li T."/>
            <person name="Mu C."/>
            <person name="Jiang W."/>
            <person name="Fu Q."/>
            <person name="Fu X."/>
            <person name="Miao Y."/>
            <person name="Liu J."/>
            <person name="Yu Q."/>
            <person name="Li R."/>
            <person name="Liao H."/>
            <person name="Li X."/>
            <person name="Kong Y."/>
            <person name="Jiang Z."/>
            <person name="Chourrout D."/>
            <person name="Li R."/>
            <person name="Bao Z."/>
        </authorList>
    </citation>
    <scope>NUCLEOTIDE SEQUENCE [LARGE SCALE GENOMIC DNA]</scope>
    <source>
        <strain evidence="9 10">PY_sf001</strain>
    </source>
</reference>
<dbReference type="GO" id="GO:0051726">
    <property type="term" value="P:regulation of cell cycle"/>
    <property type="evidence" value="ECO:0007669"/>
    <property type="project" value="TreeGrafter"/>
</dbReference>
<dbReference type="PROSITE" id="PS50089">
    <property type="entry name" value="ZF_RING_2"/>
    <property type="match status" value="1"/>
</dbReference>
<dbReference type="GO" id="GO:0005737">
    <property type="term" value="C:cytoplasm"/>
    <property type="evidence" value="ECO:0007669"/>
    <property type="project" value="TreeGrafter"/>
</dbReference>
<dbReference type="SMART" id="SM00238">
    <property type="entry name" value="BIR"/>
    <property type="match status" value="2"/>
</dbReference>
<name>A0A210R6E4_MIZYE</name>
<comment type="similarity">
    <text evidence="1">Belongs to the IAP family.</text>
</comment>
<dbReference type="PANTHER" id="PTHR10044">
    <property type="entry name" value="INHIBITOR OF APOPTOSIS"/>
    <property type="match status" value="1"/>
</dbReference>
<dbReference type="GO" id="GO:0008270">
    <property type="term" value="F:zinc ion binding"/>
    <property type="evidence" value="ECO:0007669"/>
    <property type="project" value="UniProtKB-KW"/>
</dbReference>
<dbReference type="InterPro" id="IPR001370">
    <property type="entry name" value="BIR_rpt"/>
</dbReference>
<dbReference type="EMBL" id="NEDP02000192">
    <property type="protein sequence ID" value="OWF56461.1"/>
    <property type="molecule type" value="Genomic_DNA"/>
</dbReference>
<dbReference type="FunFam" id="1.10.1170.10:FF:000002">
    <property type="entry name" value="Baculoviral IAP repeat containing 7"/>
    <property type="match status" value="1"/>
</dbReference>
<protein>
    <submittedName>
        <fullName evidence="9">Baculoviral IAP repeat-containing protein 3</fullName>
    </submittedName>
</protein>
<keyword evidence="6" id="KW-0175">Coiled coil</keyword>
<dbReference type="Gene3D" id="1.10.1170.10">
    <property type="entry name" value="Inhibitor Of Apoptosis Protein (2mihbC-IAP-1), Chain A"/>
    <property type="match status" value="2"/>
</dbReference>
<dbReference type="STRING" id="6573.A0A210R6E4"/>
<dbReference type="AlphaFoldDB" id="A0A210R6E4"/>
<dbReference type="Proteomes" id="UP000242188">
    <property type="component" value="Unassembled WGS sequence"/>
</dbReference>
<keyword evidence="3 5" id="KW-0863">Zinc-finger</keyword>
<evidence type="ECO:0000313" key="10">
    <source>
        <dbReference type="Proteomes" id="UP000242188"/>
    </source>
</evidence>
<dbReference type="PROSITE" id="PS50143">
    <property type="entry name" value="BIR_REPEAT_2"/>
    <property type="match status" value="2"/>
</dbReference>
<comment type="caution">
    <text evidence="9">The sequence shown here is derived from an EMBL/GenBank/DDBJ whole genome shotgun (WGS) entry which is preliminary data.</text>
</comment>
<keyword evidence="4" id="KW-0862">Zinc</keyword>
<organism evidence="9 10">
    <name type="scientific">Mizuhopecten yessoensis</name>
    <name type="common">Japanese scallop</name>
    <name type="synonym">Patinopecten yessoensis</name>
    <dbReference type="NCBI Taxonomy" id="6573"/>
    <lineage>
        <taxon>Eukaryota</taxon>
        <taxon>Metazoa</taxon>
        <taxon>Spiralia</taxon>
        <taxon>Lophotrochozoa</taxon>
        <taxon>Mollusca</taxon>
        <taxon>Bivalvia</taxon>
        <taxon>Autobranchia</taxon>
        <taxon>Pteriomorphia</taxon>
        <taxon>Pectinida</taxon>
        <taxon>Pectinoidea</taxon>
        <taxon>Pectinidae</taxon>
        <taxon>Mizuhopecten</taxon>
    </lineage>
</organism>
<evidence type="ECO:0000259" key="8">
    <source>
        <dbReference type="PROSITE" id="PS50089"/>
    </source>
</evidence>
<evidence type="ECO:0000256" key="1">
    <source>
        <dbReference type="ARBA" id="ARBA00006672"/>
    </source>
</evidence>
<evidence type="ECO:0000256" key="7">
    <source>
        <dbReference type="SAM" id="MobiDB-lite"/>
    </source>
</evidence>
<dbReference type="SUPFAM" id="SSF57924">
    <property type="entry name" value="Inhibitor of apoptosis (IAP) repeat"/>
    <property type="match status" value="2"/>
</dbReference>
<dbReference type="Pfam" id="PF13920">
    <property type="entry name" value="zf-C3HC4_3"/>
    <property type="match status" value="1"/>
</dbReference>
<dbReference type="InterPro" id="IPR050784">
    <property type="entry name" value="IAP"/>
</dbReference>
<dbReference type="GO" id="GO:0005634">
    <property type="term" value="C:nucleus"/>
    <property type="evidence" value="ECO:0007669"/>
    <property type="project" value="TreeGrafter"/>
</dbReference>